<feature type="transmembrane region" description="Helical" evidence="1">
    <location>
        <begin position="22"/>
        <end position="43"/>
    </location>
</feature>
<organism evidence="2 3">
    <name type="scientific">Sphaerospermopsis reniformis</name>
    <dbReference type="NCBI Taxonomy" id="531300"/>
    <lineage>
        <taxon>Bacteria</taxon>
        <taxon>Bacillati</taxon>
        <taxon>Cyanobacteriota</taxon>
        <taxon>Cyanophyceae</taxon>
        <taxon>Nostocales</taxon>
        <taxon>Aphanizomenonaceae</taxon>
        <taxon>Sphaerospermopsis</taxon>
    </lineage>
</organism>
<dbReference type="AlphaFoldDB" id="A0A480A194"/>
<keyword evidence="1" id="KW-1133">Transmembrane helix</keyword>
<evidence type="ECO:0000313" key="3">
    <source>
        <dbReference type="Proteomes" id="UP000300142"/>
    </source>
</evidence>
<keyword evidence="3" id="KW-1185">Reference proteome</keyword>
<dbReference type="EMBL" id="BJCE01000071">
    <property type="protein sequence ID" value="GCL37298.1"/>
    <property type="molecule type" value="Genomic_DNA"/>
</dbReference>
<sequence>MASSGSDYLEKRRQQIARKQRIVTYISLLGFGGSILFGGFSTIQRAWQQPQQSVVESAETGLEKQIKGYELVLQREPNNQVALEKLSVMKLQMGDNQGAIALMERLVKLHPDREDYQTVLADVKNRAEGNNQAAK</sequence>
<reference evidence="3" key="1">
    <citation type="submission" date="2019-02" db="EMBL/GenBank/DDBJ databases">
        <title>Draft genome sequence of Sphaerospermopsis reniformis NIES-1949.</title>
        <authorList>
            <person name="Yamaguchi H."/>
            <person name="Suzuki S."/>
            <person name="Kawachi M."/>
        </authorList>
    </citation>
    <scope>NUCLEOTIDE SEQUENCE [LARGE SCALE GENOMIC DNA]</scope>
    <source>
        <strain evidence="3">NIES-1949</strain>
    </source>
</reference>
<protein>
    <submittedName>
        <fullName evidence="2">Uncharacterized protein</fullName>
    </submittedName>
</protein>
<evidence type="ECO:0000256" key="1">
    <source>
        <dbReference type="SAM" id="Phobius"/>
    </source>
</evidence>
<comment type="caution">
    <text evidence="2">The sequence shown here is derived from an EMBL/GenBank/DDBJ whole genome shotgun (WGS) entry which is preliminary data.</text>
</comment>
<accession>A0A480A194</accession>
<proteinExistence type="predicted"/>
<dbReference type="Proteomes" id="UP000300142">
    <property type="component" value="Unassembled WGS sequence"/>
</dbReference>
<name>A0A480A194_9CYAN</name>
<evidence type="ECO:0000313" key="2">
    <source>
        <dbReference type="EMBL" id="GCL37298.1"/>
    </source>
</evidence>
<dbReference type="SUPFAM" id="SSF48452">
    <property type="entry name" value="TPR-like"/>
    <property type="match status" value="1"/>
</dbReference>
<dbReference type="Gene3D" id="1.25.40.10">
    <property type="entry name" value="Tetratricopeptide repeat domain"/>
    <property type="match status" value="1"/>
</dbReference>
<keyword evidence="1" id="KW-0472">Membrane</keyword>
<dbReference type="InterPro" id="IPR011990">
    <property type="entry name" value="TPR-like_helical_dom_sf"/>
</dbReference>
<gene>
    <name evidence="2" type="ORF">SR1949_24060</name>
</gene>
<dbReference type="Pfam" id="PF14559">
    <property type="entry name" value="TPR_19"/>
    <property type="match status" value="1"/>
</dbReference>
<dbReference type="RefSeq" id="WP_137667533.1">
    <property type="nucleotide sequence ID" value="NZ_BJCE01000071.1"/>
</dbReference>
<keyword evidence="1" id="KW-0812">Transmembrane</keyword>